<dbReference type="AlphaFoldDB" id="A0AAV4DDT9"/>
<proteinExistence type="predicted"/>
<organism evidence="1 2">
    <name type="scientific">Plakobranchus ocellatus</name>
    <dbReference type="NCBI Taxonomy" id="259542"/>
    <lineage>
        <taxon>Eukaryota</taxon>
        <taxon>Metazoa</taxon>
        <taxon>Spiralia</taxon>
        <taxon>Lophotrochozoa</taxon>
        <taxon>Mollusca</taxon>
        <taxon>Gastropoda</taxon>
        <taxon>Heterobranchia</taxon>
        <taxon>Euthyneura</taxon>
        <taxon>Panpulmonata</taxon>
        <taxon>Sacoglossa</taxon>
        <taxon>Placobranchoidea</taxon>
        <taxon>Plakobranchidae</taxon>
        <taxon>Plakobranchus</taxon>
    </lineage>
</organism>
<dbReference type="Proteomes" id="UP000735302">
    <property type="component" value="Unassembled WGS sequence"/>
</dbReference>
<protein>
    <submittedName>
        <fullName evidence="1">Uncharacterized protein</fullName>
    </submittedName>
</protein>
<reference evidence="1 2" key="1">
    <citation type="journal article" date="2021" name="Elife">
        <title>Chloroplast acquisition without the gene transfer in kleptoplastic sea slugs, Plakobranchus ocellatus.</title>
        <authorList>
            <person name="Maeda T."/>
            <person name="Takahashi S."/>
            <person name="Yoshida T."/>
            <person name="Shimamura S."/>
            <person name="Takaki Y."/>
            <person name="Nagai Y."/>
            <person name="Toyoda A."/>
            <person name="Suzuki Y."/>
            <person name="Arimoto A."/>
            <person name="Ishii H."/>
            <person name="Satoh N."/>
            <person name="Nishiyama T."/>
            <person name="Hasebe M."/>
            <person name="Maruyama T."/>
            <person name="Minagawa J."/>
            <person name="Obokata J."/>
            <person name="Shigenobu S."/>
        </authorList>
    </citation>
    <scope>NUCLEOTIDE SEQUENCE [LARGE SCALE GENOMIC DNA]</scope>
</reference>
<dbReference type="EMBL" id="BLXT01007756">
    <property type="protein sequence ID" value="GFO42185.1"/>
    <property type="molecule type" value="Genomic_DNA"/>
</dbReference>
<name>A0AAV4DDT9_9GAST</name>
<keyword evidence="2" id="KW-1185">Reference proteome</keyword>
<evidence type="ECO:0000313" key="2">
    <source>
        <dbReference type="Proteomes" id="UP000735302"/>
    </source>
</evidence>
<accession>A0AAV4DDT9</accession>
<comment type="caution">
    <text evidence="1">The sequence shown here is derived from an EMBL/GenBank/DDBJ whole genome shotgun (WGS) entry which is preliminary data.</text>
</comment>
<sequence length="81" mass="9522">MLTRRSEMSEDKIEHKNQKSFVARCGTLFQRSIASNSIVPRTIITRDECSAVLLWWRKASDEWMVMVEVLHLPYRLTSKIP</sequence>
<evidence type="ECO:0000313" key="1">
    <source>
        <dbReference type="EMBL" id="GFO42185.1"/>
    </source>
</evidence>
<gene>
    <name evidence="1" type="ORF">PoB_006869000</name>
</gene>